<dbReference type="RefSeq" id="WP_189048423.1">
    <property type="nucleotide sequence ID" value="NZ_BMJQ01000009.1"/>
</dbReference>
<organism evidence="1 2">
    <name type="scientific">Aliidongia dinghuensis</name>
    <dbReference type="NCBI Taxonomy" id="1867774"/>
    <lineage>
        <taxon>Bacteria</taxon>
        <taxon>Pseudomonadati</taxon>
        <taxon>Pseudomonadota</taxon>
        <taxon>Alphaproteobacteria</taxon>
        <taxon>Rhodospirillales</taxon>
        <taxon>Dongiaceae</taxon>
        <taxon>Aliidongia</taxon>
    </lineage>
</organism>
<comment type="caution">
    <text evidence="1">The sequence shown here is derived from an EMBL/GenBank/DDBJ whole genome shotgun (WGS) entry which is preliminary data.</text>
</comment>
<protein>
    <submittedName>
        <fullName evidence="1">Uncharacterized protein</fullName>
    </submittedName>
</protein>
<gene>
    <name evidence="1" type="ORF">GCM10011611_37020</name>
</gene>
<name>A0A8J2YW77_9PROT</name>
<reference evidence="1" key="2">
    <citation type="submission" date="2020-09" db="EMBL/GenBank/DDBJ databases">
        <authorList>
            <person name="Sun Q."/>
            <person name="Zhou Y."/>
        </authorList>
    </citation>
    <scope>NUCLEOTIDE SEQUENCE</scope>
    <source>
        <strain evidence="1">CGMCC 1.15725</strain>
    </source>
</reference>
<accession>A0A8J2YW77</accession>
<evidence type="ECO:0000313" key="2">
    <source>
        <dbReference type="Proteomes" id="UP000646365"/>
    </source>
</evidence>
<reference evidence="1" key="1">
    <citation type="journal article" date="2014" name="Int. J. Syst. Evol. Microbiol.">
        <title>Complete genome sequence of Corynebacterium casei LMG S-19264T (=DSM 44701T), isolated from a smear-ripened cheese.</title>
        <authorList>
            <consortium name="US DOE Joint Genome Institute (JGI-PGF)"/>
            <person name="Walter F."/>
            <person name="Albersmeier A."/>
            <person name="Kalinowski J."/>
            <person name="Ruckert C."/>
        </authorList>
    </citation>
    <scope>NUCLEOTIDE SEQUENCE</scope>
    <source>
        <strain evidence="1">CGMCC 1.15725</strain>
    </source>
</reference>
<sequence length="76" mass="7666">MTETVALAHLRSPVADNPLSALKNRGKGVQFSLADVGAEAKTQEQTGTALGQVRPTATAPGHGNLLSASLIATLGS</sequence>
<dbReference type="AlphaFoldDB" id="A0A8J2YW77"/>
<dbReference type="EMBL" id="BMJQ01000009">
    <property type="protein sequence ID" value="GGF27594.1"/>
    <property type="molecule type" value="Genomic_DNA"/>
</dbReference>
<keyword evidence="2" id="KW-1185">Reference proteome</keyword>
<proteinExistence type="predicted"/>
<evidence type="ECO:0000313" key="1">
    <source>
        <dbReference type="EMBL" id="GGF27594.1"/>
    </source>
</evidence>
<dbReference type="Proteomes" id="UP000646365">
    <property type="component" value="Unassembled WGS sequence"/>
</dbReference>